<keyword evidence="1" id="KW-0472">Membrane</keyword>
<dbReference type="Pfam" id="PF22285">
    <property type="entry name" value="DUF6962"/>
    <property type="match status" value="1"/>
</dbReference>
<dbReference type="AlphaFoldDB" id="A0A918XS07"/>
<dbReference type="InterPro" id="IPR054235">
    <property type="entry name" value="DUF6962"/>
</dbReference>
<evidence type="ECO:0000256" key="1">
    <source>
        <dbReference type="SAM" id="Phobius"/>
    </source>
</evidence>
<evidence type="ECO:0000313" key="3">
    <source>
        <dbReference type="Proteomes" id="UP000630353"/>
    </source>
</evidence>
<dbReference type="EMBL" id="BMZS01000005">
    <property type="protein sequence ID" value="GHD51253.1"/>
    <property type="molecule type" value="Genomic_DNA"/>
</dbReference>
<keyword evidence="1" id="KW-1133">Transmembrane helix</keyword>
<name>A0A918XS07_9PROT</name>
<protein>
    <submittedName>
        <fullName evidence="2">Uncharacterized protein</fullName>
    </submittedName>
</protein>
<dbReference type="Proteomes" id="UP000630353">
    <property type="component" value="Unassembled WGS sequence"/>
</dbReference>
<sequence length="220" mass="23091">MTPLALSALTDVILACEIFFLTGLSVRSDTAPWSAAWWWSVTLGLTGLSTMLGAIDHGFFEGVVPDAHAVAMFATRAVVAVASFTMLVSTARHFLDGGWCRIVTALGAAGLAVTLWQLWGADNFLIVVAAYSAVLVLTLCFHLVGLRNGSGSLWMCAAILLILGASVMVVLESEGLPGLGLFATYHILLMPAVAGLYLGGRHLSRTTRAAGMVPAQPAMT</sequence>
<feature type="transmembrane region" description="Helical" evidence="1">
    <location>
        <begin position="36"/>
        <end position="55"/>
    </location>
</feature>
<feature type="transmembrane region" description="Helical" evidence="1">
    <location>
        <begin position="67"/>
        <end position="87"/>
    </location>
</feature>
<keyword evidence="3" id="KW-1185">Reference proteome</keyword>
<feature type="transmembrane region" description="Helical" evidence="1">
    <location>
        <begin position="6"/>
        <end position="24"/>
    </location>
</feature>
<feature type="transmembrane region" description="Helical" evidence="1">
    <location>
        <begin position="153"/>
        <end position="171"/>
    </location>
</feature>
<reference evidence="2" key="2">
    <citation type="submission" date="2020-09" db="EMBL/GenBank/DDBJ databases">
        <authorList>
            <person name="Sun Q."/>
            <person name="Kim S."/>
        </authorList>
    </citation>
    <scope>NUCLEOTIDE SEQUENCE</scope>
    <source>
        <strain evidence="2">KCTC 42651</strain>
    </source>
</reference>
<dbReference type="RefSeq" id="WP_189990082.1">
    <property type="nucleotide sequence ID" value="NZ_BMZS01000005.1"/>
</dbReference>
<gene>
    <name evidence="2" type="ORF">GCM10017083_25460</name>
</gene>
<organism evidence="2 3">
    <name type="scientific">Thalassobaculum fulvum</name>
    <dbReference type="NCBI Taxonomy" id="1633335"/>
    <lineage>
        <taxon>Bacteria</taxon>
        <taxon>Pseudomonadati</taxon>
        <taxon>Pseudomonadota</taxon>
        <taxon>Alphaproteobacteria</taxon>
        <taxon>Rhodospirillales</taxon>
        <taxon>Thalassobaculaceae</taxon>
        <taxon>Thalassobaculum</taxon>
    </lineage>
</organism>
<proteinExistence type="predicted"/>
<keyword evidence="1" id="KW-0812">Transmembrane</keyword>
<accession>A0A918XS07</accession>
<evidence type="ECO:0000313" key="2">
    <source>
        <dbReference type="EMBL" id="GHD51253.1"/>
    </source>
</evidence>
<reference evidence="2" key="1">
    <citation type="journal article" date="2014" name="Int. J. Syst. Evol. Microbiol.">
        <title>Complete genome sequence of Corynebacterium casei LMG S-19264T (=DSM 44701T), isolated from a smear-ripened cheese.</title>
        <authorList>
            <consortium name="US DOE Joint Genome Institute (JGI-PGF)"/>
            <person name="Walter F."/>
            <person name="Albersmeier A."/>
            <person name="Kalinowski J."/>
            <person name="Ruckert C."/>
        </authorList>
    </citation>
    <scope>NUCLEOTIDE SEQUENCE</scope>
    <source>
        <strain evidence="2">KCTC 42651</strain>
    </source>
</reference>
<comment type="caution">
    <text evidence="2">The sequence shown here is derived from an EMBL/GenBank/DDBJ whole genome shotgun (WGS) entry which is preliminary data.</text>
</comment>
<feature type="transmembrane region" description="Helical" evidence="1">
    <location>
        <begin position="99"/>
        <end position="119"/>
    </location>
</feature>
<feature type="transmembrane region" description="Helical" evidence="1">
    <location>
        <begin position="125"/>
        <end position="146"/>
    </location>
</feature>
<feature type="transmembrane region" description="Helical" evidence="1">
    <location>
        <begin position="177"/>
        <end position="198"/>
    </location>
</feature>